<organism evidence="2 3">
    <name type="scientific">Prorocentrum cordatum</name>
    <dbReference type="NCBI Taxonomy" id="2364126"/>
    <lineage>
        <taxon>Eukaryota</taxon>
        <taxon>Sar</taxon>
        <taxon>Alveolata</taxon>
        <taxon>Dinophyceae</taxon>
        <taxon>Prorocentrales</taxon>
        <taxon>Prorocentraceae</taxon>
        <taxon>Prorocentrum</taxon>
    </lineage>
</organism>
<feature type="compositionally biased region" description="Low complexity" evidence="1">
    <location>
        <begin position="46"/>
        <end position="58"/>
    </location>
</feature>
<accession>A0ABN9S0Z6</accession>
<reference evidence="2" key="1">
    <citation type="submission" date="2023-10" db="EMBL/GenBank/DDBJ databases">
        <authorList>
            <person name="Chen Y."/>
            <person name="Shah S."/>
            <person name="Dougan E. K."/>
            <person name="Thang M."/>
            <person name="Chan C."/>
        </authorList>
    </citation>
    <scope>NUCLEOTIDE SEQUENCE [LARGE SCALE GENOMIC DNA]</scope>
</reference>
<gene>
    <name evidence="2" type="ORF">PCOR1329_LOCUS24891</name>
</gene>
<evidence type="ECO:0000313" key="2">
    <source>
        <dbReference type="EMBL" id="CAK0824500.1"/>
    </source>
</evidence>
<feature type="non-terminal residue" evidence="2">
    <location>
        <position position="70"/>
    </location>
</feature>
<feature type="non-terminal residue" evidence="2">
    <location>
        <position position="1"/>
    </location>
</feature>
<keyword evidence="3" id="KW-1185">Reference proteome</keyword>
<protein>
    <submittedName>
        <fullName evidence="2">Uncharacterized protein</fullName>
    </submittedName>
</protein>
<comment type="caution">
    <text evidence="2">The sequence shown here is derived from an EMBL/GenBank/DDBJ whole genome shotgun (WGS) entry which is preliminary data.</text>
</comment>
<dbReference type="EMBL" id="CAUYUJ010008633">
    <property type="protein sequence ID" value="CAK0824500.1"/>
    <property type="molecule type" value="Genomic_DNA"/>
</dbReference>
<feature type="compositionally biased region" description="Gly residues" evidence="1">
    <location>
        <begin position="22"/>
        <end position="36"/>
    </location>
</feature>
<dbReference type="Proteomes" id="UP001189429">
    <property type="component" value="Unassembled WGS sequence"/>
</dbReference>
<feature type="region of interest" description="Disordered" evidence="1">
    <location>
        <begin position="16"/>
        <end position="70"/>
    </location>
</feature>
<evidence type="ECO:0000256" key="1">
    <source>
        <dbReference type="SAM" id="MobiDB-lite"/>
    </source>
</evidence>
<sequence length="70" mass="7174">CPARRALLAWRRLAARLAQRPGLGGPARRPGGGGTPRPGPPRPARGRGPARAAGLLPQGRRRRAAGGAAE</sequence>
<name>A0ABN9S0Z6_9DINO</name>
<evidence type="ECO:0000313" key="3">
    <source>
        <dbReference type="Proteomes" id="UP001189429"/>
    </source>
</evidence>
<proteinExistence type="predicted"/>